<dbReference type="Proteomes" id="UP001162640">
    <property type="component" value="Unassembled WGS sequence"/>
</dbReference>
<feature type="compositionally biased region" description="Basic and acidic residues" evidence="1">
    <location>
        <begin position="33"/>
        <end position="55"/>
    </location>
</feature>
<reference evidence="3" key="1">
    <citation type="journal article" date="2023" name="Commun. Biol.">
        <title>Genome analysis of Parmales, the sister group of diatoms, reveals the evolutionary specialization of diatoms from phago-mixotrophs to photoautotrophs.</title>
        <authorList>
            <person name="Ban H."/>
            <person name="Sato S."/>
            <person name="Yoshikawa S."/>
            <person name="Yamada K."/>
            <person name="Nakamura Y."/>
            <person name="Ichinomiya M."/>
            <person name="Sato N."/>
            <person name="Blanc-Mathieu R."/>
            <person name="Endo H."/>
            <person name="Kuwata A."/>
            <person name="Ogata H."/>
        </authorList>
    </citation>
    <scope>NUCLEOTIDE SEQUENCE [LARGE SCALE GENOMIC DNA]</scope>
</reference>
<dbReference type="EMBL" id="BLQM01000248">
    <property type="protein sequence ID" value="GMH78322.1"/>
    <property type="molecule type" value="Genomic_DNA"/>
</dbReference>
<dbReference type="AlphaFoldDB" id="A0A9W7AZH0"/>
<evidence type="ECO:0000313" key="2">
    <source>
        <dbReference type="EMBL" id="GMH78322.1"/>
    </source>
</evidence>
<organism evidence="2 3">
    <name type="scientific">Triparma laevis f. inornata</name>
    <dbReference type="NCBI Taxonomy" id="1714386"/>
    <lineage>
        <taxon>Eukaryota</taxon>
        <taxon>Sar</taxon>
        <taxon>Stramenopiles</taxon>
        <taxon>Ochrophyta</taxon>
        <taxon>Bolidophyceae</taxon>
        <taxon>Parmales</taxon>
        <taxon>Triparmaceae</taxon>
        <taxon>Triparma</taxon>
    </lineage>
</organism>
<name>A0A9W7AZH0_9STRA</name>
<protein>
    <submittedName>
        <fullName evidence="2">Uncharacterized protein</fullName>
    </submittedName>
</protein>
<gene>
    <name evidence="2" type="ORF">TL16_g07755</name>
</gene>
<proteinExistence type="predicted"/>
<feature type="region of interest" description="Disordered" evidence="1">
    <location>
        <begin position="1"/>
        <end position="93"/>
    </location>
</feature>
<comment type="caution">
    <text evidence="2">The sequence shown here is derived from an EMBL/GenBank/DDBJ whole genome shotgun (WGS) entry which is preliminary data.</text>
</comment>
<sequence length="116" mass="12919">MLLRSSLVAAENDNLVTGNSKHRSTLKKTAPPADKKGKQTKEELKSGSSQRDRSKLKSSVPKQRLNTKKKSSGYGAGATKTKAHAKTPKSDQKLKEMMKEYSAFYDTHRIPLDWCP</sequence>
<accession>A0A9W7AZH0</accession>
<evidence type="ECO:0000313" key="3">
    <source>
        <dbReference type="Proteomes" id="UP001162640"/>
    </source>
</evidence>
<evidence type="ECO:0000256" key="1">
    <source>
        <dbReference type="SAM" id="MobiDB-lite"/>
    </source>
</evidence>